<evidence type="ECO:0000256" key="1">
    <source>
        <dbReference type="SAM" id="SignalP"/>
    </source>
</evidence>
<dbReference type="eggNOG" id="ENOG5031GKB">
    <property type="taxonomic scope" value="Bacteria"/>
</dbReference>
<dbReference type="AlphaFoldDB" id="R0EBZ4"/>
<evidence type="ECO:0008006" key="4">
    <source>
        <dbReference type="Google" id="ProtNLM"/>
    </source>
</evidence>
<comment type="caution">
    <text evidence="2">The sequence shown here is derived from an EMBL/GenBank/DDBJ whole genome shotgun (WGS) entry which is preliminary data.</text>
</comment>
<feature type="signal peptide" evidence="1">
    <location>
        <begin position="1"/>
        <end position="24"/>
    </location>
</feature>
<gene>
    <name evidence="2" type="ORF">OR37_01193</name>
</gene>
<accession>R0EBZ4</accession>
<evidence type="ECO:0000313" key="3">
    <source>
        <dbReference type="Proteomes" id="UP000013063"/>
    </source>
</evidence>
<dbReference type="Proteomes" id="UP000013063">
    <property type="component" value="Unassembled WGS sequence"/>
</dbReference>
<name>R0EBZ4_CAUVI</name>
<dbReference type="EMBL" id="APMP01000004">
    <property type="protein sequence ID" value="ENZ82998.1"/>
    <property type="molecule type" value="Genomic_DNA"/>
</dbReference>
<evidence type="ECO:0000313" key="2">
    <source>
        <dbReference type="EMBL" id="ENZ82998.1"/>
    </source>
</evidence>
<organism evidence="2 3">
    <name type="scientific">Caulobacter vibrioides OR37</name>
    <dbReference type="NCBI Taxonomy" id="1292034"/>
    <lineage>
        <taxon>Bacteria</taxon>
        <taxon>Pseudomonadati</taxon>
        <taxon>Pseudomonadota</taxon>
        <taxon>Alphaproteobacteria</taxon>
        <taxon>Caulobacterales</taxon>
        <taxon>Caulobacteraceae</taxon>
        <taxon>Caulobacter</taxon>
    </lineage>
</organism>
<dbReference type="Pfam" id="PF16252">
    <property type="entry name" value="DUF4908"/>
    <property type="match status" value="1"/>
</dbReference>
<dbReference type="PROSITE" id="PS51257">
    <property type="entry name" value="PROKAR_LIPOPROTEIN"/>
    <property type="match status" value="1"/>
</dbReference>
<keyword evidence="3" id="KW-1185">Reference proteome</keyword>
<reference evidence="2 3" key="1">
    <citation type="journal article" date="2013" name="Genome Announc.">
        <title>Draft Genome Sequence for Caulobacter sp. Strain OR37, a Bacterium Tolerant to Heavy Metals.</title>
        <authorList>
            <person name="Utturkar S.M."/>
            <person name="Bollmann A."/>
            <person name="Brzoska R.M."/>
            <person name="Klingeman D.M."/>
            <person name="Epstein S.E."/>
            <person name="Palumbo A.V."/>
            <person name="Brown S.D."/>
        </authorList>
    </citation>
    <scope>NUCLEOTIDE SEQUENCE [LARGE SCALE GENOMIC DNA]</scope>
    <source>
        <strain evidence="2 3">OR37</strain>
    </source>
</reference>
<sequence precursor="true">MTRAGARAILLAFAFAACAGAANAQQSTHSLRDALFGGRGGAESRRPPPLLARYVSETGDAFVLDLSSSQPLMKFENSAEVWVLFAQPGPRGDIIYKNELGEPVLRSSKLGGMTLFTSDRPYGDAAALTGKATSLQPPSFLSVSAVYQRLLQASVRVSRAARHAVSFEAIGDANGGDDVTPGTSVLVADTATVTAEALEGMARNGDRSLLSRLVRVLLVRGAKPGASLKGGDLTVTYAPDKGLAGRPSSKRITKVATR</sequence>
<keyword evidence="1" id="KW-0732">Signal</keyword>
<dbReference type="InterPro" id="IPR032591">
    <property type="entry name" value="DUF4908"/>
</dbReference>
<dbReference type="PATRIC" id="fig|1292034.3.peg.1184"/>
<proteinExistence type="predicted"/>
<feature type="chain" id="PRO_5004348934" description="DUF4908 domain-containing protein" evidence="1">
    <location>
        <begin position="25"/>
        <end position="258"/>
    </location>
</feature>
<protein>
    <recommendedName>
        <fullName evidence="4">DUF4908 domain-containing protein</fullName>
    </recommendedName>
</protein>